<sequence>MANVVTDSKSTWFASMVEDIEKAVRDKLIESCTGIYNSLFTNMNNKMNEAGGIISQSPSQWSGGTVDLIQNLSETVIFPIAGIIITYVFCYELIQLVSDSNSMKIITPKELIMVLLKAFVALLVLSNSFRIVMAFFELGNYATRKMSRVPDVDVGNTVDISDMLASESIPGLIGAVILLGIAWLITYILAIAIYVAINAWFLEIFIYSSAASIPFATFLNKEWGQMGYNYTRKIMALAFQSFFMLLCLMIYSSRLSDVANGDLTQKLIEIVGGGAVLVFTLFKCGNISASVFNAH</sequence>
<keyword evidence="3" id="KW-1185">Reference proteome</keyword>
<feature type="transmembrane region" description="Helical" evidence="1">
    <location>
        <begin position="200"/>
        <end position="219"/>
    </location>
</feature>
<feature type="transmembrane region" description="Helical" evidence="1">
    <location>
        <begin position="114"/>
        <end position="136"/>
    </location>
</feature>
<reference evidence="2 3" key="1">
    <citation type="submission" date="2024-02" db="EMBL/GenBank/DDBJ databases">
        <title>Bacterial strain from lacustrine sediment.</title>
        <authorList>
            <person name="Petit C."/>
            <person name="Fadhlaoui K."/>
        </authorList>
    </citation>
    <scope>NUCLEOTIDE SEQUENCE [LARGE SCALE GENOMIC DNA]</scope>
    <source>
        <strain evidence="2 3">IPX-CK</strain>
    </source>
</reference>
<keyword evidence="1" id="KW-1133">Transmembrane helix</keyword>
<proteinExistence type="predicted"/>
<feature type="transmembrane region" description="Helical" evidence="1">
    <location>
        <begin position="234"/>
        <end position="251"/>
    </location>
</feature>
<feature type="transmembrane region" description="Helical" evidence="1">
    <location>
        <begin position="263"/>
        <end position="282"/>
    </location>
</feature>
<accession>A0ABZ3EQ48</accession>
<evidence type="ECO:0000313" key="2">
    <source>
        <dbReference type="EMBL" id="XAH72309.1"/>
    </source>
</evidence>
<keyword evidence="1" id="KW-0472">Membrane</keyword>
<evidence type="ECO:0000256" key="1">
    <source>
        <dbReference type="SAM" id="Phobius"/>
    </source>
</evidence>
<dbReference type="EMBL" id="CP146256">
    <property type="protein sequence ID" value="XAH72309.1"/>
    <property type="molecule type" value="Genomic_DNA"/>
</dbReference>
<organism evidence="2 3">
    <name type="scientific">Kineothrix sedimenti</name>
    <dbReference type="NCBI Taxonomy" id="3123317"/>
    <lineage>
        <taxon>Bacteria</taxon>
        <taxon>Bacillati</taxon>
        <taxon>Bacillota</taxon>
        <taxon>Clostridia</taxon>
        <taxon>Lachnospirales</taxon>
        <taxon>Lachnospiraceae</taxon>
        <taxon>Kineothrix</taxon>
    </lineage>
</organism>
<feature type="transmembrane region" description="Helical" evidence="1">
    <location>
        <begin position="172"/>
        <end position="193"/>
    </location>
</feature>
<keyword evidence="1" id="KW-0812">Transmembrane</keyword>
<gene>
    <name evidence="2" type="ORF">V6984_12290</name>
</gene>
<dbReference type="RefSeq" id="WP_342755927.1">
    <property type="nucleotide sequence ID" value="NZ_CP146256.1"/>
</dbReference>
<dbReference type="InterPro" id="IPR045798">
    <property type="entry name" value="TrbL_Firmicutes"/>
</dbReference>
<dbReference type="Proteomes" id="UP001451571">
    <property type="component" value="Chromosome"/>
</dbReference>
<name>A0ABZ3EQ48_9FIRM</name>
<feature type="transmembrane region" description="Helical" evidence="1">
    <location>
        <begin position="76"/>
        <end position="94"/>
    </location>
</feature>
<evidence type="ECO:0000313" key="3">
    <source>
        <dbReference type="Proteomes" id="UP001451571"/>
    </source>
</evidence>
<dbReference type="Pfam" id="PF19478">
    <property type="entry name" value="TrbL_2"/>
    <property type="match status" value="1"/>
</dbReference>
<protein>
    <submittedName>
        <fullName evidence="2">CD0415/CD1112 family protein</fullName>
    </submittedName>
</protein>